<dbReference type="GO" id="GO:0004558">
    <property type="term" value="F:alpha-1,4-glucosidase activity"/>
    <property type="evidence" value="ECO:0007669"/>
    <property type="project" value="UniProtKB-EC"/>
</dbReference>
<dbReference type="PANTHER" id="PTHR10357">
    <property type="entry name" value="ALPHA-AMYLASE FAMILY MEMBER"/>
    <property type="match status" value="1"/>
</dbReference>
<feature type="active site" description="Proton donor" evidence="3">
    <location>
        <position position="364"/>
    </location>
</feature>
<dbReference type="CDD" id="cd11338">
    <property type="entry name" value="AmyAc_CMD"/>
    <property type="match status" value="1"/>
</dbReference>
<dbReference type="SUPFAM" id="SSF81296">
    <property type="entry name" value="E set domains"/>
    <property type="match status" value="1"/>
</dbReference>
<dbReference type="InterPro" id="IPR014756">
    <property type="entry name" value="Ig_E-set"/>
</dbReference>
<evidence type="ECO:0000256" key="4">
    <source>
        <dbReference type="PIRSR" id="PIRSR036918-51"/>
    </source>
</evidence>
<sequence length="602" mass="68227">MIRLYHQPTRDFLTATADTLTLRLQTPPDDSIAAVSAAWVRIDPDNEEQLLPMQRIKGGVAGQLWEVVIPQDPVRPHTAYVFKVAVADDRRWLAADGEHPRLPPAEVAFRWAHVAPPAWVSGQIFYQIFPDRFCNGDPSLDQPDGAYHYLGQRPLRARAWHEQPQQADGPNEFFHGDLPGIVQRLDYLQEQLGITAIYLNPVFHSDSNHKYDTIDYFNVDPRLGGNDALIELRTRTRERGIRLLLDGVLNHTSVEHPWFQRARAGELPYSGYYLDADGDYASWKGHSSLPVLDYSNAEVVAHCYAGDGAVLRHWLRPPYRIDGWRLDVIHMLGEGPGAANNAHHVAAMRQSIKAENAEAYLLGEHFFEATQWLQGDQEDAAMNYYGFMHPLWMFLAGRDLNREPSTLDGREFAVWLREARAKLPFQMARCQLNLLNSHDTPRLLTLLQGNVRRMIMAIRLQMTYLGVPCLYYGDEIGLQGGEDPDCRRPFPWDERDWNQSILHATREAIGWRRALPVLSEGGVTDLEAGPDHWVFARVSRGQAALVGVNRGTTELTLNLSLAGLPIQHGHWVRQGGQQRLAADQARLTLQLPTEATELWVLQ</sequence>
<dbReference type="InterPro" id="IPR013780">
    <property type="entry name" value="Glyco_hydro_b"/>
</dbReference>
<comment type="caution">
    <text evidence="6">The sequence shown here is derived from an EMBL/GenBank/DDBJ whole genome shotgun (WGS) entry which is preliminary data.</text>
</comment>
<organism evidence="6 7">
    <name type="scientific">Natronospirillum operosum</name>
    <dbReference type="NCBI Taxonomy" id="2759953"/>
    <lineage>
        <taxon>Bacteria</taxon>
        <taxon>Pseudomonadati</taxon>
        <taxon>Pseudomonadota</taxon>
        <taxon>Gammaproteobacteria</taxon>
        <taxon>Oceanospirillales</taxon>
        <taxon>Natronospirillaceae</taxon>
        <taxon>Natronospirillum</taxon>
    </lineage>
</organism>
<keyword evidence="2 6" id="KW-0326">Glycosidase</keyword>
<feature type="domain" description="Glycosyl hydrolase family 13 catalytic" evidence="5">
    <location>
        <begin position="127"/>
        <end position="512"/>
    </location>
</feature>
<dbReference type="SUPFAM" id="SSF51011">
    <property type="entry name" value="Glycosyl hydrolase domain"/>
    <property type="match status" value="1"/>
</dbReference>
<dbReference type="Gene3D" id="3.20.20.80">
    <property type="entry name" value="Glycosidases"/>
    <property type="match status" value="1"/>
</dbReference>
<dbReference type="PIRSF" id="PIRSF036918">
    <property type="entry name" value="Maltodextrin_glucosidase"/>
    <property type="match status" value="1"/>
</dbReference>
<dbReference type="SMART" id="SM00642">
    <property type="entry name" value="Aamy"/>
    <property type="match status" value="1"/>
</dbReference>
<dbReference type="AlphaFoldDB" id="A0A4Z0W7Q2"/>
<dbReference type="GO" id="GO:0005737">
    <property type="term" value="C:cytoplasm"/>
    <property type="evidence" value="ECO:0007669"/>
    <property type="project" value="InterPro"/>
</dbReference>
<dbReference type="CDD" id="cd02857">
    <property type="entry name" value="E_set_CDase_PDE_N"/>
    <property type="match status" value="1"/>
</dbReference>
<protein>
    <submittedName>
        <fullName evidence="6">Maltodextrin glucosidase</fullName>
        <ecNumber evidence="6">3.2.1.20</ecNumber>
    </submittedName>
</protein>
<reference evidence="6 7" key="1">
    <citation type="submission" date="2019-04" db="EMBL/GenBank/DDBJ databases">
        <title>Natronospirillum operosus gen. nov., sp. nov., a haloalkaliphilic satellite isolated from decaying biomass of laboratory culture of cyanobacterium Geitlerinema sp. and proposal of Natronospirillaceae fam. nov. and Saccharospirillaceae fam. nov.</title>
        <authorList>
            <person name="Kevbrin V."/>
            <person name="Boltyanskaya Y."/>
            <person name="Koziaeva V."/>
            <person name="Grouzdev D.S."/>
            <person name="Park M."/>
            <person name="Cho J."/>
        </authorList>
    </citation>
    <scope>NUCLEOTIDE SEQUENCE [LARGE SCALE GENOMIC DNA]</scope>
    <source>
        <strain evidence="6 7">G-116</strain>
    </source>
</reference>
<gene>
    <name evidence="6" type="primary">malZ</name>
    <name evidence="6" type="ORF">E4656_17690</name>
</gene>
<feature type="site" description="Transition state stabilizer" evidence="4">
    <location>
        <position position="439"/>
    </location>
</feature>
<evidence type="ECO:0000256" key="2">
    <source>
        <dbReference type="ARBA" id="ARBA00023295"/>
    </source>
</evidence>
<dbReference type="EMBL" id="SRMF01000011">
    <property type="protein sequence ID" value="TGG90768.1"/>
    <property type="molecule type" value="Genomic_DNA"/>
</dbReference>
<dbReference type="Gene3D" id="2.60.40.1180">
    <property type="entry name" value="Golgi alpha-mannosidase II"/>
    <property type="match status" value="1"/>
</dbReference>
<evidence type="ECO:0000313" key="7">
    <source>
        <dbReference type="Proteomes" id="UP000297475"/>
    </source>
</evidence>
<name>A0A4Z0W7Q2_9GAMM</name>
<dbReference type="InterPro" id="IPR006047">
    <property type="entry name" value="GH13_cat_dom"/>
</dbReference>
<evidence type="ECO:0000313" key="6">
    <source>
        <dbReference type="EMBL" id="TGG90768.1"/>
    </source>
</evidence>
<evidence type="ECO:0000259" key="5">
    <source>
        <dbReference type="SMART" id="SM00642"/>
    </source>
</evidence>
<dbReference type="Pfam" id="PF00128">
    <property type="entry name" value="Alpha-amylase"/>
    <property type="match status" value="1"/>
</dbReference>
<dbReference type="InterPro" id="IPR017853">
    <property type="entry name" value="GH"/>
</dbReference>
<dbReference type="Gene3D" id="2.60.40.10">
    <property type="entry name" value="Immunoglobulins"/>
    <property type="match status" value="1"/>
</dbReference>
<dbReference type="SUPFAM" id="SSF51445">
    <property type="entry name" value="(Trans)glycosidases"/>
    <property type="match status" value="1"/>
</dbReference>
<keyword evidence="7" id="KW-1185">Reference proteome</keyword>
<keyword evidence="1 6" id="KW-0378">Hydrolase</keyword>
<dbReference type="OrthoDB" id="9805159at2"/>
<dbReference type="InterPro" id="IPR013783">
    <property type="entry name" value="Ig-like_fold"/>
</dbReference>
<accession>A0A4Z0W7Q2</accession>
<dbReference type="RefSeq" id="WP_135484648.1">
    <property type="nucleotide sequence ID" value="NZ_SRMF01000011.1"/>
</dbReference>
<dbReference type="InterPro" id="IPR017069">
    <property type="entry name" value="MalZ"/>
</dbReference>
<proteinExistence type="predicted"/>
<dbReference type="PANTHER" id="PTHR10357:SF210">
    <property type="entry name" value="MALTODEXTRIN GLUCOSIDASE"/>
    <property type="match status" value="1"/>
</dbReference>
<evidence type="ECO:0000256" key="3">
    <source>
        <dbReference type="PIRSR" id="PIRSR036918-50"/>
    </source>
</evidence>
<dbReference type="GO" id="GO:0005975">
    <property type="term" value="P:carbohydrate metabolic process"/>
    <property type="evidence" value="ECO:0007669"/>
    <property type="project" value="InterPro"/>
</dbReference>
<dbReference type="Proteomes" id="UP000297475">
    <property type="component" value="Unassembled WGS sequence"/>
</dbReference>
<evidence type="ECO:0000256" key="1">
    <source>
        <dbReference type="ARBA" id="ARBA00022801"/>
    </source>
</evidence>
<feature type="active site" description="Nucleophile" evidence="3">
    <location>
        <position position="327"/>
    </location>
</feature>
<dbReference type="InterPro" id="IPR004185">
    <property type="entry name" value="Glyco_hydro_13_lg-like_dom"/>
</dbReference>
<dbReference type="NCBIfam" id="NF008051">
    <property type="entry name" value="PRK10785.1"/>
    <property type="match status" value="1"/>
</dbReference>
<dbReference type="EC" id="3.2.1.20" evidence="6"/>